<organism evidence="3 4">
    <name type="scientific">Bordetella ansorpii</name>
    <dbReference type="NCBI Taxonomy" id="288768"/>
    <lineage>
        <taxon>Bacteria</taxon>
        <taxon>Pseudomonadati</taxon>
        <taxon>Pseudomonadota</taxon>
        <taxon>Betaproteobacteria</taxon>
        <taxon>Burkholderiales</taxon>
        <taxon>Alcaligenaceae</taxon>
        <taxon>Bordetella</taxon>
    </lineage>
</organism>
<evidence type="ECO:0000313" key="3">
    <source>
        <dbReference type="EMBL" id="SAI00839.1"/>
    </source>
</evidence>
<gene>
    <name evidence="3" type="ORF">SAMEA1982600_00898</name>
</gene>
<dbReference type="OrthoDB" id="8678477at2"/>
<comment type="similarity">
    <text evidence="1">Belongs to the UPF0065 (bug) family.</text>
</comment>
<dbReference type="Pfam" id="PF03401">
    <property type="entry name" value="TctC"/>
    <property type="match status" value="1"/>
</dbReference>
<dbReference type="Proteomes" id="UP000077037">
    <property type="component" value="Unassembled WGS sequence"/>
</dbReference>
<dbReference type="RefSeq" id="WP_066408908.1">
    <property type="nucleotide sequence ID" value="NZ_FKBS01000008.1"/>
</dbReference>
<dbReference type="Gene3D" id="3.40.190.10">
    <property type="entry name" value="Periplasmic binding protein-like II"/>
    <property type="match status" value="1"/>
</dbReference>
<proteinExistence type="inferred from homology"/>
<feature type="chain" id="PRO_5007614139" evidence="2">
    <location>
        <begin position="24"/>
        <end position="323"/>
    </location>
</feature>
<name>A0A157LWQ9_9BORD</name>
<dbReference type="SUPFAM" id="SSF53850">
    <property type="entry name" value="Periplasmic binding protein-like II"/>
    <property type="match status" value="1"/>
</dbReference>
<dbReference type="InterPro" id="IPR005064">
    <property type="entry name" value="BUG"/>
</dbReference>
<dbReference type="InterPro" id="IPR042100">
    <property type="entry name" value="Bug_dom1"/>
</dbReference>
<feature type="signal peptide" evidence="2">
    <location>
        <begin position="1"/>
        <end position="23"/>
    </location>
</feature>
<sequence>MYAFSAKLCALMLATLACVPVRAQPAYPSQPVRMITAFAAGSASDIVARMIAEKLQGDLGQPVIVENKPGASGQVASDFVARAQPDGYTIMLATNTTHSSNPYLFKQLRYDPIKDFTPLVQVCNFPFVLVVGGKVPVRNVAELLEYGKTHRNEMNYGYGNSTGQIAAAAFDRAANLNSAAIPYGSTPQAMTDIIGGRTTFMFVDLASAAGHIQNGSLRALAVTTERRSALAPDLPPVSEALGKPGFDLAAWVGIFGPARMPAAVSAKLGDALYRIVASPEIQGKLKKMGAEPTPARAQAFGPFVEQQKSVWGEKVRQAGIEAQ</sequence>
<evidence type="ECO:0000256" key="1">
    <source>
        <dbReference type="ARBA" id="ARBA00006987"/>
    </source>
</evidence>
<dbReference type="PANTHER" id="PTHR42928">
    <property type="entry name" value="TRICARBOXYLATE-BINDING PROTEIN"/>
    <property type="match status" value="1"/>
</dbReference>
<reference evidence="3 4" key="1">
    <citation type="submission" date="2016-03" db="EMBL/GenBank/DDBJ databases">
        <authorList>
            <consortium name="Pathogen Informatics"/>
        </authorList>
    </citation>
    <scope>NUCLEOTIDE SEQUENCE [LARGE SCALE GENOMIC DNA]</scope>
    <source>
        <strain evidence="3 4">NCTC13364</strain>
    </source>
</reference>
<dbReference type="AlphaFoldDB" id="A0A157LWQ9"/>
<dbReference type="Gene3D" id="3.40.190.150">
    <property type="entry name" value="Bordetella uptake gene, domain 1"/>
    <property type="match status" value="1"/>
</dbReference>
<accession>A0A157LWQ9</accession>
<keyword evidence="2" id="KW-0732">Signal</keyword>
<dbReference type="PROSITE" id="PS51257">
    <property type="entry name" value="PROKAR_LIPOPROTEIN"/>
    <property type="match status" value="1"/>
</dbReference>
<evidence type="ECO:0000313" key="4">
    <source>
        <dbReference type="Proteomes" id="UP000077037"/>
    </source>
</evidence>
<dbReference type="PANTHER" id="PTHR42928:SF5">
    <property type="entry name" value="BLR1237 PROTEIN"/>
    <property type="match status" value="1"/>
</dbReference>
<dbReference type="PIRSF" id="PIRSF017082">
    <property type="entry name" value="YflP"/>
    <property type="match status" value="1"/>
</dbReference>
<dbReference type="EMBL" id="FKBS01000008">
    <property type="protein sequence ID" value="SAI00839.1"/>
    <property type="molecule type" value="Genomic_DNA"/>
</dbReference>
<evidence type="ECO:0000256" key="2">
    <source>
        <dbReference type="SAM" id="SignalP"/>
    </source>
</evidence>
<dbReference type="CDD" id="cd07012">
    <property type="entry name" value="PBP2_Bug_TTT"/>
    <property type="match status" value="1"/>
</dbReference>
<protein>
    <submittedName>
        <fullName evidence="3">Putattive exported protein</fullName>
    </submittedName>
</protein>